<sequence length="221" mass="23309">MIEGLNRISGNRKVTTENRKVAKDFTAIQAGNGIEVLITQSNQTKIVVEADENLQDYIKTEVQNGVLKIYSKRNIWRAKSKRVYVSTKTISAIKAASGSDVYTENTIKANNIDLSTSSGADAKISINATTVTSSASSGSDLKIIGKAKNYSASASSGSSINAYGLESLNATVKVSSGADIDVYVLESLDAKASSGGDVDFKGNPKRVRQKASSGGSVSEKN</sequence>
<name>A0A917MEN5_9FLAO</name>
<keyword evidence="4" id="KW-1185">Reference proteome</keyword>
<evidence type="ECO:0000256" key="1">
    <source>
        <dbReference type="SAM" id="MobiDB-lite"/>
    </source>
</evidence>
<evidence type="ECO:0000313" key="3">
    <source>
        <dbReference type="EMBL" id="GGH00844.1"/>
    </source>
</evidence>
<dbReference type="Gene3D" id="2.160.20.120">
    <property type="match status" value="1"/>
</dbReference>
<gene>
    <name evidence="3" type="ORF">GCM10011416_19380</name>
</gene>
<evidence type="ECO:0000259" key="2">
    <source>
        <dbReference type="Pfam" id="PF10988"/>
    </source>
</evidence>
<comment type="caution">
    <text evidence="3">The sequence shown here is derived from an EMBL/GenBank/DDBJ whole genome shotgun (WGS) entry which is preliminary data.</text>
</comment>
<dbReference type="AlphaFoldDB" id="A0A917MEN5"/>
<feature type="domain" description="Putative auto-transporter adhesin head GIN" evidence="2">
    <location>
        <begin position="24"/>
        <end position="204"/>
    </location>
</feature>
<reference evidence="3" key="1">
    <citation type="journal article" date="2014" name="Int. J. Syst. Evol. Microbiol.">
        <title>Complete genome sequence of Corynebacterium casei LMG S-19264T (=DSM 44701T), isolated from a smear-ripened cheese.</title>
        <authorList>
            <consortium name="US DOE Joint Genome Institute (JGI-PGF)"/>
            <person name="Walter F."/>
            <person name="Albersmeier A."/>
            <person name="Kalinowski J."/>
            <person name="Ruckert C."/>
        </authorList>
    </citation>
    <scope>NUCLEOTIDE SEQUENCE</scope>
    <source>
        <strain evidence="3">CGMCC 1.15763</strain>
    </source>
</reference>
<feature type="region of interest" description="Disordered" evidence="1">
    <location>
        <begin position="192"/>
        <end position="221"/>
    </location>
</feature>
<reference evidence="3" key="2">
    <citation type="submission" date="2020-09" db="EMBL/GenBank/DDBJ databases">
        <authorList>
            <person name="Sun Q."/>
            <person name="Zhou Y."/>
        </authorList>
    </citation>
    <scope>NUCLEOTIDE SEQUENCE</scope>
    <source>
        <strain evidence="3">CGMCC 1.15763</strain>
    </source>
</reference>
<protein>
    <submittedName>
        <fullName evidence="3">Lipoprotein</fullName>
    </submittedName>
</protein>
<organism evidence="3 4">
    <name type="scientific">Polaribacter pacificus</name>
    <dbReference type="NCBI Taxonomy" id="1775173"/>
    <lineage>
        <taxon>Bacteria</taxon>
        <taxon>Pseudomonadati</taxon>
        <taxon>Bacteroidota</taxon>
        <taxon>Flavobacteriia</taxon>
        <taxon>Flavobacteriales</taxon>
        <taxon>Flavobacteriaceae</taxon>
    </lineage>
</organism>
<evidence type="ECO:0000313" key="4">
    <source>
        <dbReference type="Proteomes" id="UP000633278"/>
    </source>
</evidence>
<feature type="compositionally biased region" description="Polar residues" evidence="1">
    <location>
        <begin position="210"/>
        <end position="221"/>
    </location>
</feature>
<proteinExistence type="predicted"/>
<accession>A0A917MEN5</accession>
<dbReference type="InterPro" id="IPR021255">
    <property type="entry name" value="DUF2807"/>
</dbReference>
<dbReference type="Pfam" id="PF10988">
    <property type="entry name" value="DUF2807"/>
    <property type="match status" value="1"/>
</dbReference>
<keyword evidence="3" id="KW-0449">Lipoprotein</keyword>
<dbReference type="EMBL" id="BMJW01000002">
    <property type="protein sequence ID" value="GGH00844.1"/>
    <property type="molecule type" value="Genomic_DNA"/>
</dbReference>
<dbReference type="Proteomes" id="UP000633278">
    <property type="component" value="Unassembled WGS sequence"/>
</dbReference>